<dbReference type="Proteomes" id="UP000078437">
    <property type="component" value="Chromosome"/>
</dbReference>
<reference evidence="2" key="2">
    <citation type="submission" date="2016-01" db="EMBL/GenBank/DDBJ databases">
        <title>Complete genome sequence of Agromyces aureus AR33T and comparison with related organisms.</title>
        <authorList>
            <person name="Corretto E."/>
            <person name="Antonielli L."/>
            <person name="Sessitsch A."/>
            <person name="Brader G."/>
        </authorList>
    </citation>
    <scope>NUCLEOTIDE SEQUENCE [LARGE SCALE GENOMIC DNA]</scope>
    <source>
        <strain evidence="2">AR33</strain>
    </source>
</reference>
<dbReference type="AlphaFoldDB" id="A0A191WBV2"/>
<gene>
    <name evidence="1" type="ORF">ATC03_02005</name>
</gene>
<keyword evidence="2" id="KW-1185">Reference proteome</keyword>
<proteinExistence type="predicted"/>
<evidence type="ECO:0000313" key="1">
    <source>
        <dbReference type="EMBL" id="ANJ25717.1"/>
    </source>
</evidence>
<sequence length="72" mass="7815">MDIINLPIPEHYGLTGYQDTILVFARDTPSAAGQGRFTLTVTDKKGLTTLKDSAANSVELSMHGGREYGLLF</sequence>
<organism evidence="1 2">
    <name type="scientific">Agromyces aureus</name>
    <dbReference type="NCBI Taxonomy" id="453304"/>
    <lineage>
        <taxon>Bacteria</taxon>
        <taxon>Bacillati</taxon>
        <taxon>Actinomycetota</taxon>
        <taxon>Actinomycetes</taxon>
        <taxon>Micrococcales</taxon>
        <taxon>Microbacteriaceae</taxon>
        <taxon>Agromyces</taxon>
    </lineage>
</organism>
<protein>
    <submittedName>
        <fullName evidence="1">Uncharacterized protein</fullName>
    </submittedName>
</protein>
<dbReference type="KEGG" id="agy:ATC03_02005"/>
<reference evidence="1 2" key="1">
    <citation type="journal article" date="2016" name="Int. J. Syst. Evol. Microbiol.">
        <title>Agromyces aureus sp. nov., isolated from the rhizosphere of Salix caprea L. grown in a heavy-metal-contaminated soil.</title>
        <authorList>
            <person name="Corretto E."/>
            <person name="Antonielli L."/>
            <person name="Sessitsch A."/>
            <person name="Compant S."/>
            <person name="Gorfer M."/>
            <person name="Kuffner M."/>
            <person name="Brader G."/>
        </authorList>
    </citation>
    <scope>NUCLEOTIDE SEQUENCE [LARGE SCALE GENOMIC DNA]</scope>
    <source>
        <strain evidence="1 2">AR33</strain>
    </source>
</reference>
<name>A0A191WBV2_9MICO</name>
<accession>A0A191WBV2</accession>
<dbReference type="EMBL" id="CP013979">
    <property type="protein sequence ID" value="ANJ25717.1"/>
    <property type="molecule type" value="Genomic_DNA"/>
</dbReference>
<evidence type="ECO:0000313" key="2">
    <source>
        <dbReference type="Proteomes" id="UP000078437"/>
    </source>
</evidence>